<keyword evidence="7 9" id="KW-0862">Zinc</keyword>
<comment type="catalytic activity">
    <reaction evidence="1 9">
        <text>S-ubiquitinyl-[E2 ubiquitin-conjugating enzyme]-L-cysteine + [acceptor protein]-L-lysine = [E2 ubiquitin-conjugating enzyme]-L-cysteine + N(6)-ubiquitinyl-[acceptor protein]-L-lysine.</text>
        <dbReference type="EC" id="2.3.2.27"/>
    </reaction>
</comment>
<keyword evidence="5 9" id="KW-0479">Metal-binding</keyword>
<evidence type="ECO:0000313" key="13">
    <source>
        <dbReference type="Proteomes" id="UP000261660"/>
    </source>
</evidence>
<protein>
    <recommendedName>
        <fullName evidence="9">E3 ubiquitin-protein ligase</fullName>
        <ecNumber evidence="9">2.3.2.27</ecNumber>
    </recommendedName>
</protein>
<evidence type="ECO:0000259" key="11">
    <source>
        <dbReference type="PROSITE" id="PS50089"/>
    </source>
</evidence>
<dbReference type="GO" id="GO:0007219">
    <property type="term" value="P:Notch signaling pathway"/>
    <property type="evidence" value="ECO:0007669"/>
    <property type="project" value="InterPro"/>
</dbReference>
<dbReference type="GO" id="GO:0008270">
    <property type="term" value="F:zinc ion binding"/>
    <property type="evidence" value="ECO:0007669"/>
    <property type="project" value="UniProtKB-KW"/>
</dbReference>
<feature type="region of interest" description="Disordered" evidence="10">
    <location>
        <begin position="361"/>
        <end position="399"/>
    </location>
</feature>
<dbReference type="GO" id="GO:0061630">
    <property type="term" value="F:ubiquitin protein ligase activity"/>
    <property type="evidence" value="ECO:0007669"/>
    <property type="project" value="UniProtKB-UniRule"/>
</dbReference>
<dbReference type="Gene3D" id="3.30.390.130">
    <property type="match status" value="1"/>
</dbReference>
<dbReference type="Ensembl" id="ENSLBET00000024923.1">
    <property type="protein sequence ID" value="ENSLBEP00000023682.1"/>
    <property type="gene ID" value="ENSLBEG00000018141.1"/>
</dbReference>
<comment type="pathway">
    <text evidence="2 9">Protein modification; protein ubiquitination.</text>
</comment>
<keyword evidence="9" id="KW-0963">Cytoplasm</keyword>
<dbReference type="Gene3D" id="3.30.40.10">
    <property type="entry name" value="Zinc/RING finger domain, C3HC4 (zinc finger)"/>
    <property type="match status" value="1"/>
</dbReference>
<organism evidence="12 13">
    <name type="scientific">Labrus bergylta</name>
    <name type="common">ballan wrasse</name>
    <dbReference type="NCBI Taxonomy" id="56723"/>
    <lineage>
        <taxon>Eukaryota</taxon>
        <taxon>Metazoa</taxon>
        <taxon>Chordata</taxon>
        <taxon>Craniata</taxon>
        <taxon>Vertebrata</taxon>
        <taxon>Euteleostomi</taxon>
        <taxon>Actinopterygii</taxon>
        <taxon>Neopterygii</taxon>
        <taxon>Teleostei</taxon>
        <taxon>Neoteleostei</taxon>
        <taxon>Acanthomorphata</taxon>
        <taxon>Eupercaria</taxon>
        <taxon>Labriformes</taxon>
        <taxon>Labridae</taxon>
        <taxon>Labrus</taxon>
    </lineage>
</organism>
<dbReference type="InterPro" id="IPR039399">
    <property type="entry name" value="Deltex_C_sf"/>
</dbReference>
<dbReference type="Pfam" id="PF18102">
    <property type="entry name" value="DTC"/>
    <property type="match status" value="1"/>
</dbReference>
<dbReference type="GO" id="GO:0016567">
    <property type="term" value="P:protein ubiquitination"/>
    <property type="evidence" value="ECO:0007669"/>
    <property type="project" value="UniProtKB-UniRule"/>
</dbReference>
<dbReference type="Pfam" id="PF00097">
    <property type="entry name" value="zf-C3HC4"/>
    <property type="match status" value="1"/>
</dbReference>
<evidence type="ECO:0000256" key="9">
    <source>
        <dbReference type="RuleBase" id="RU367105"/>
    </source>
</evidence>
<dbReference type="InterPro" id="IPR013083">
    <property type="entry name" value="Znf_RING/FYVE/PHD"/>
</dbReference>
<accession>A0A3Q3FUL8</accession>
<keyword evidence="4 9" id="KW-0808">Transferase</keyword>
<dbReference type="GeneTree" id="ENSGT00940000154578"/>
<evidence type="ECO:0000256" key="5">
    <source>
        <dbReference type="ARBA" id="ARBA00022723"/>
    </source>
</evidence>
<dbReference type="PROSITE" id="PS00518">
    <property type="entry name" value="ZF_RING_1"/>
    <property type="match status" value="1"/>
</dbReference>
<comment type="similarity">
    <text evidence="3 9">Belongs to the Deltex family.</text>
</comment>
<evidence type="ECO:0000256" key="6">
    <source>
        <dbReference type="ARBA" id="ARBA00022771"/>
    </source>
</evidence>
<dbReference type="GO" id="GO:0005737">
    <property type="term" value="C:cytoplasm"/>
    <property type="evidence" value="ECO:0007669"/>
    <property type="project" value="UniProtKB-SubCell"/>
</dbReference>
<dbReference type="CDD" id="cd09633">
    <property type="entry name" value="Deltex_C"/>
    <property type="match status" value="1"/>
</dbReference>
<dbReference type="InterPro" id="IPR018957">
    <property type="entry name" value="Znf_C3HC4_RING-type"/>
</dbReference>
<dbReference type="InParanoid" id="A0A3Q3FUL8"/>
<evidence type="ECO:0000313" key="12">
    <source>
        <dbReference type="Ensembl" id="ENSLBEP00000023682.1"/>
    </source>
</evidence>
<dbReference type="SUPFAM" id="SSF57850">
    <property type="entry name" value="RING/U-box"/>
    <property type="match status" value="1"/>
</dbReference>
<dbReference type="UniPathway" id="UPA00143"/>
<reference evidence="12" key="2">
    <citation type="submission" date="2025-09" db="UniProtKB">
        <authorList>
            <consortium name="Ensembl"/>
        </authorList>
    </citation>
    <scope>IDENTIFICATION</scope>
</reference>
<evidence type="ECO:0000256" key="3">
    <source>
        <dbReference type="ARBA" id="ARBA00009413"/>
    </source>
</evidence>
<feature type="domain" description="RING-type" evidence="11">
    <location>
        <begin position="405"/>
        <end position="444"/>
    </location>
</feature>
<dbReference type="InterPro" id="IPR039398">
    <property type="entry name" value="Deltex_fam"/>
</dbReference>
<reference evidence="12" key="1">
    <citation type="submission" date="2025-08" db="UniProtKB">
        <authorList>
            <consortium name="Ensembl"/>
        </authorList>
    </citation>
    <scope>IDENTIFICATION</scope>
</reference>
<dbReference type="InterPro" id="IPR001841">
    <property type="entry name" value="Znf_RING"/>
</dbReference>
<dbReference type="Proteomes" id="UP000261660">
    <property type="component" value="Unplaced"/>
</dbReference>
<evidence type="ECO:0000256" key="4">
    <source>
        <dbReference type="ARBA" id="ARBA00022679"/>
    </source>
</evidence>
<comment type="subcellular location">
    <subcellularLocation>
        <location evidence="9">Cytoplasm</location>
    </subcellularLocation>
</comment>
<dbReference type="PANTHER" id="PTHR12622">
    <property type="entry name" value="DELTEX-RELATED"/>
    <property type="match status" value="1"/>
</dbReference>
<dbReference type="AlphaFoldDB" id="A0A3Q3FUL8"/>
<keyword evidence="6 8" id="KW-0863">Zinc-finger</keyword>
<dbReference type="InterPro" id="IPR017907">
    <property type="entry name" value="Znf_RING_CS"/>
</dbReference>
<dbReference type="PROSITE" id="PS50089">
    <property type="entry name" value="ZF_RING_2"/>
    <property type="match status" value="1"/>
</dbReference>
<evidence type="ECO:0000256" key="7">
    <source>
        <dbReference type="ARBA" id="ARBA00022833"/>
    </source>
</evidence>
<evidence type="ECO:0000256" key="2">
    <source>
        <dbReference type="ARBA" id="ARBA00004906"/>
    </source>
</evidence>
<keyword evidence="13" id="KW-1185">Reference proteome</keyword>
<evidence type="ECO:0000256" key="1">
    <source>
        <dbReference type="ARBA" id="ARBA00000900"/>
    </source>
</evidence>
<sequence length="584" mass="65840">MADVKSRGGLIRTFENLTCTSHSKICPYVLLKGLLYFVFLSAADKVINGYSVKVVEFHELVDYSILQMMCKANQKTLPKNIQNRLEKRENRYNLKGTEIFNKPRFRNKLRETLFYYKRNRDAYSRMGLFWYLNHIYKNEVEHIMTKNQVTITSNAHVTFKAQENGSIQNASTDFQTLVSKCLNEFSGAEFSLKNTDSKQLMDVLKNVQENVQEKENKLLLTLSSEQVSVCGPNQTVDALQNYLKSTEAHQYTSSIRMSIKDPLLDSGLSIEENYWKLIKTSFGEKLAMIKDKFGVDIQESVTSQGQVQVKAHYKRSGGNASMESHALRALLQLYQKIATSPLNFKQPHGATVLNGSLKNSGAVHASEEASSGTELNRKPGYNTHNTEEPEGEGATAGDTKEEENCSICMDTFKKKKQLKCKHEFCEGCLEQSKKSLGPCCPLCKDVFGKMEGDQPDGKMNWRSGHSSLPGYPQCGCIVISYWIPGGIQTEKHPNPGKRYEGISREAYLPNNKEGNEVLRLLQKAFDQKLIFTVGTSRTTGKENQVTWNDIHHKTSISGGQQCFGYPDPGYLSRVRDELKAKGIV</sequence>
<evidence type="ECO:0000256" key="10">
    <source>
        <dbReference type="SAM" id="MobiDB-lite"/>
    </source>
</evidence>
<dbReference type="EC" id="2.3.2.27" evidence="9"/>
<name>A0A3Q3FUL8_9LABR</name>
<dbReference type="InterPro" id="IPR039396">
    <property type="entry name" value="Deltex_C"/>
</dbReference>
<dbReference type="SMART" id="SM00184">
    <property type="entry name" value="RING"/>
    <property type="match status" value="1"/>
</dbReference>
<proteinExistence type="inferred from homology"/>
<evidence type="ECO:0000256" key="8">
    <source>
        <dbReference type="PROSITE-ProRule" id="PRU00175"/>
    </source>
</evidence>
<dbReference type="STRING" id="56723.ENSLBEP00000023682"/>